<gene>
    <name evidence="2" type="ordered locus">MTR_6g086740</name>
</gene>
<dbReference type="PaxDb" id="3880-AES85672"/>
<dbReference type="InterPro" id="IPR057993">
    <property type="entry name" value="HD-Zip_IV_C"/>
</dbReference>
<keyword evidence="2" id="KW-0371">Homeobox</keyword>
<dbReference type="HOGENOM" id="CLU_3090298_0_0_1"/>
<evidence type="ECO:0000259" key="1">
    <source>
        <dbReference type="Pfam" id="PF25797"/>
    </source>
</evidence>
<evidence type="ECO:0000313" key="4">
    <source>
        <dbReference type="Proteomes" id="UP000002051"/>
    </source>
</evidence>
<dbReference type="Pfam" id="PF25797">
    <property type="entry name" value="PDF2_C"/>
    <property type="match status" value="1"/>
</dbReference>
<reference evidence="2 4" key="2">
    <citation type="journal article" date="2014" name="BMC Genomics">
        <title>An improved genome release (version Mt4.0) for the model legume Medicago truncatula.</title>
        <authorList>
            <person name="Tang H."/>
            <person name="Krishnakumar V."/>
            <person name="Bidwell S."/>
            <person name="Rosen B."/>
            <person name="Chan A."/>
            <person name="Zhou S."/>
            <person name="Gentzbittel L."/>
            <person name="Childs K.L."/>
            <person name="Yandell M."/>
            <person name="Gundlach H."/>
            <person name="Mayer K.F."/>
            <person name="Schwartz D.C."/>
            <person name="Town C.D."/>
        </authorList>
    </citation>
    <scope>GENOME REANNOTATION</scope>
    <source>
        <strain evidence="2">A17</strain>
        <strain evidence="3 4">cv. Jemalong A17</strain>
    </source>
</reference>
<proteinExistence type="predicted"/>
<dbReference type="AlphaFoldDB" id="G8A2I4"/>
<dbReference type="GO" id="GO:0003677">
    <property type="term" value="F:DNA binding"/>
    <property type="evidence" value="ECO:0007669"/>
    <property type="project" value="UniProtKB-KW"/>
</dbReference>
<accession>G8A2I4</accession>
<evidence type="ECO:0000313" key="3">
    <source>
        <dbReference type="EnsemblPlants" id="KEH27116"/>
    </source>
</evidence>
<keyword evidence="4" id="KW-1185">Reference proteome</keyword>
<evidence type="ECO:0000313" key="2">
    <source>
        <dbReference type="EMBL" id="KEH27116.1"/>
    </source>
</evidence>
<keyword evidence="2" id="KW-0238">DNA-binding</keyword>
<sequence length="52" mass="5519">MLIGRSLITVAFQIMVSSLRSAKLNMESVTTVNGLIGETVQHINVALSCPSS</sequence>
<organism evidence="2 4">
    <name type="scientific">Medicago truncatula</name>
    <name type="common">Barrel medic</name>
    <name type="synonym">Medicago tribuloides</name>
    <dbReference type="NCBI Taxonomy" id="3880"/>
    <lineage>
        <taxon>Eukaryota</taxon>
        <taxon>Viridiplantae</taxon>
        <taxon>Streptophyta</taxon>
        <taxon>Embryophyta</taxon>
        <taxon>Tracheophyta</taxon>
        <taxon>Spermatophyta</taxon>
        <taxon>Magnoliopsida</taxon>
        <taxon>eudicotyledons</taxon>
        <taxon>Gunneridae</taxon>
        <taxon>Pentapetalae</taxon>
        <taxon>rosids</taxon>
        <taxon>fabids</taxon>
        <taxon>Fabales</taxon>
        <taxon>Fabaceae</taxon>
        <taxon>Papilionoideae</taxon>
        <taxon>50 kb inversion clade</taxon>
        <taxon>NPAAA clade</taxon>
        <taxon>Hologalegina</taxon>
        <taxon>IRL clade</taxon>
        <taxon>Trifolieae</taxon>
        <taxon>Medicago</taxon>
    </lineage>
</organism>
<dbReference type="Proteomes" id="UP000002051">
    <property type="component" value="Chromosome 6"/>
</dbReference>
<dbReference type="STRING" id="3880.G8A2I4"/>
<dbReference type="EMBL" id="CM001222">
    <property type="protein sequence ID" value="KEH27116.1"/>
    <property type="molecule type" value="Genomic_DNA"/>
</dbReference>
<reference evidence="2 4" key="1">
    <citation type="journal article" date="2011" name="Nature">
        <title>The Medicago genome provides insight into the evolution of rhizobial symbioses.</title>
        <authorList>
            <person name="Young N.D."/>
            <person name="Debelle F."/>
            <person name="Oldroyd G.E."/>
            <person name="Geurts R."/>
            <person name="Cannon S.B."/>
            <person name="Udvardi M.K."/>
            <person name="Benedito V.A."/>
            <person name="Mayer K.F."/>
            <person name="Gouzy J."/>
            <person name="Schoof H."/>
            <person name="Van de Peer Y."/>
            <person name="Proost S."/>
            <person name="Cook D.R."/>
            <person name="Meyers B.C."/>
            <person name="Spannagl M."/>
            <person name="Cheung F."/>
            <person name="De Mita S."/>
            <person name="Krishnakumar V."/>
            <person name="Gundlach H."/>
            <person name="Zhou S."/>
            <person name="Mudge J."/>
            <person name="Bharti A.K."/>
            <person name="Murray J.D."/>
            <person name="Naoumkina M.A."/>
            <person name="Rosen B."/>
            <person name="Silverstein K.A."/>
            <person name="Tang H."/>
            <person name="Rombauts S."/>
            <person name="Zhao P.X."/>
            <person name="Zhou P."/>
            <person name="Barbe V."/>
            <person name="Bardou P."/>
            <person name="Bechner M."/>
            <person name="Bellec A."/>
            <person name="Berger A."/>
            <person name="Berges H."/>
            <person name="Bidwell S."/>
            <person name="Bisseling T."/>
            <person name="Choisne N."/>
            <person name="Couloux A."/>
            <person name="Denny R."/>
            <person name="Deshpande S."/>
            <person name="Dai X."/>
            <person name="Doyle J.J."/>
            <person name="Dudez A.M."/>
            <person name="Farmer A.D."/>
            <person name="Fouteau S."/>
            <person name="Franken C."/>
            <person name="Gibelin C."/>
            <person name="Gish J."/>
            <person name="Goldstein S."/>
            <person name="Gonzalez A.J."/>
            <person name="Green P.J."/>
            <person name="Hallab A."/>
            <person name="Hartog M."/>
            <person name="Hua A."/>
            <person name="Humphray S.J."/>
            <person name="Jeong D.H."/>
            <person name="Jing Y."/>
            <person name="Jocker A."/>
            <person name="Kenton S.M."/>
            <person name="Kim D.J."/>
            <person name="Klee K."/>
            <person name="Lai H."/>
            <person name="Lang C."/>
            <person name="Lin S."/>
            <person name="Macmil S.L."/>
            <person name="Magdelenat G."/>
            <person name="Matthews L."/>
            <person name="McCorrison J."/>
            <person name="Monaghan E.L."/>
            <person name="Mun J.H."/>
            <person name="Najar F.Z."/>
            <person name="Nicholson C."/>
            <person name="Noirot C."/>
            <person name="O'Bleness M."/>
            <person name="Paule C.R."/>
            <person name="Poulain J."/>
            <person name="Prion F."/>
            <person name="Qin B."/>
            <person name="Qu C."/>
            <person name="Retzel E.F."/>
            <person name="Riddle C."/>
            <person name="Sallet E."/>
            <person name="Samain S."/>
            <person name="Samson N."/>
            <person name="Sanders I."/>
            <person name="Saurat O."/>
            <person name="Scarpelli C."/>
            <person name="Schiex T."/>
            <person name="Segurens B."/>
            <person name="Severin A.J."/>
            <person name="Sherrier D.J."/>
            <person name="Shi R."/>
            <person name="Sims S."/>
            <person name="Singer S.R."/>
            <person name="Sinharoy S."/>
            <person name="Sterck L."/>
            <person name="Viollet A."/>
            <person name="Wang B.B."/>
            <person name="Wang K."/>
            <person name="Wang M."/>
            <person name="Wang X."/>
            <person name="Warfsmann J."/>
            <person name="Weissenbach J."/>
            <person name="White D.D."/>
            <person name="White J.D."/>
            <person name="Wiley G.B."/>
            <person name="Wincker P."/>
            <person name="Xing Y."/>
            <person name="Yang L."/>
            <person name="Yao Z."/>
            <person name="Ying F."/>
            <person name="Zhai J."/>
            <person name="Zhou L."/>
            <person name="Zuber A."/>
            <person name="Denarie J."/>
            <person name="Dixon R.A."/>
            <person name="May G.D."/>
            <person name="Schwartz D.C."/>
            <person name="Rogers J."/>
            <person name="Quetier F."/>
            <person name="Town C.D."/>
            <person name="Roe B.A."/>
        </authorList>
    </citation>
    <scope>NUCLEOTIDE SEQUENCE [LARGE SCALE GENOMIC DNA]</scope>
    <source>
        <strain evidence="2">A17</strain>
        <strain evidence="3 4">cv. Jemalong A17</strain>
    </source>
</reference>
<name>G8A2I4_MEDTR</name>
<dbReference type="EnsemblPlants" id="KEH27116">
    <property type="protein sequence ID" value="KEH27116"/>
    <property type="gene ID" value="MTR_6g086740"/>
</dbReference>
<feature type="domain" description="HD-Zip IV C-terminal" evidence="1">
    <location>
        <begin position="4"/>
        <end position="49"/>
    </location>
</feature>
<reference evidence="3" key="3">
    <citation type="submission" date="2015-04" db="UniProtKB">
        <authorList>
            <consortium name="EnsemblPlants"/>
        </authorList>
    </citation>
    <scope>IDENTIFICATION</scope>
    <source>
        <strain evidence="3">cv. Jemalong A17</strain>
    </source>
</reference>
<protein>
    <submittedName>
        <fullName evidence="2">Homeobox leucine zipper protein HDG11</fullName>
    </submittedName>
</protein>